<dbReference type="RefSeq" id="WP_080859846.1">
    <property type="nucleotide sequence ID" value="NZ_JACIDF010000005.1"/>
</dbReference>
<dbReference type="Proteomes" id="UP001339962">
    <property type="component" value="Unassembled WGS sequence"/>
</dbReference>
<keyword evidence="1" id="KW-0812">Transmembrane</keyword>
<dbReference type="EMBL" id="JARTLI010000003">
    <property type="protein sequence ID" value="MED5050713.1"/>
    <property type="molecule type" value="Genomic_DNA"/>
</dbReference>
<gene>
    <name evidence="3" type="ORF">P9850_02360</name>
    <name evidence="2" type="ORF">PNH38_05960</name>
</gene>
<keyword evidence="1" id="KW-0472">Membrane</keyword>
<comment type="caution">
    <text evidence="3">The sequence shown here is derived from an EMBL/GenBank/DDBJ whole genome shotgun (WGS) entry which is preliminary data.</text>
</comment>
<evidence type="ECO:0008006" key="6">
    <source>
        <dbReference type="Google" id="ProtNLM"/>
    </source>
</evidence>
<protein>
    <recommendedName>
        <fullName evidence="6">Zinc-finger domain-containing protein</fullName>
    </recommendedName>
</protein>
<evidence type="ECO:0000256" key="1">
    <source>
        <dbReference type="SAM" id="Phobius"/>
    </source>
</evidence>
<organism evidence="3 5">
    <name type="scientific">Anoxybacteroides rupiense</name>
    <dbReference type="NCBI Taxonomy" id="311460"/>
    <lineage>
        <taxon>Bacteria</taxon>
        <taxon>Bacillati</taxon>
        <taxon>Bacillota</taxon>
        <taxon>Bacilli</taxon>
        <taxon>Bacillales</taxon>
        <taxon>Anoxybacillaceae</taxon>
        <taxon>Anoxybacteroides</taxon>
    </lineage>
</organism>
<evidence type="ECO:0000313" key="4">
    <source>
        <dbReference type="Proteomes" id="UP001213979"/>
    </source>
</evidence>
<name>A0ABD5IS54_9BACL</name>
<sequence length="146" mass="16637">MSHYSKEEWQQFISDQLTEAKRIEMEDHLYTCDRCLEIYMELMEEHAASLPSPSTFSISADEIIAQVRQEPHQQQEKVGQKLLHYGIAAAITITLLSSGIFQSIANAAVGASISEKRPSYAEQLMNKTISLLDCIQLNQKEEPHRR</sequence>
<keyword evidence="4" id="KW-1185">Reference proteome</keyword>
<reference evidence="2 4" key="1">
    <citation type="submission" date="2023-01" db="EMBL/GenBank/DDBJ databases">
        <title>Genome-based reclassification of Anoxybacillus geothermalis as a later heterotypic synonym of Anoxybacillus rupiensis.</title>
        <authorList>
            <person name="Inan Bektas K."/>
            <person name="Canakci S."/>
            <person name="Belduz A.A."/>
            <person name="Guler H.H."/>
        </authorList>
    </citation>
    <scope>NUCLEOTIDE SEQUENCE [LARGE SCALE GENOMIC DNA]</scope>
    <source>
        <strain evidence="2 4">DSM 17127</strain>
    </source>
</reference>
<dbReference type="AlphaFoldDB" id="A0ABD5IS54"/>
<evidence type="ECO:0000313" key="5">
    <source>
        <dbReference type="Proteomes" id="UP001339962"/>
    </source>
</evidence>
<feature type="transmembrane region" description="Helical" evidence="1">
    <location>
        <begin position="82"/>
        <end position="101"/>
    </location>
</feature>
<accession>A0ABD5IS54</accession>
<dbReference type="EMBL" id="JAQOTG010000003">
    <property type="protein sequence ID" value="MDE8563431.1"/>
    <property type="molecule type" value="Genomic_DNA"/>
</dbReference>
<proteinExistence type="predicted"/>
<evidence type="ECO:0000313" key="3">
    <source>
        <dbReference type="EMBL" id="MED5050713.1"/>
    </source>
</evidence>
<keyword evidence="1" id="KW-1133">Transmembrane helix</keyword>
<dbReference type="Proteomes" id="UP001213979">
    <property type="component" value="Unassembled WGS sequence"/>
</dbReference>
<reference evidence="3 5" key="2">
    <citation type="submission" date="2023-03" db="EMBL/GenBank/DDBJ databases">
        <title>Bacillus Genome Sequencing.</title>
        <authorList>
            <person name="Dunlap C."/>
        </authorList>
    </citation>
    <scope>NUCLEOTIDE SEQUENCE [LARGE SCALE GENOMIC DNA]</scope>
    <source>
        <strain evidence="3 5">NRS-38</strain>
    </source>
</reference>
<evidence type="ECO:0000313" key="2">
    <source>
        <dbReference type="EMBL" id="MDE8563431.1"/>
    </source>
</evidence>